<dbReference type="RefSeq" id="WP_209843127.1">
    <property type="nucleotide sequence ID" value="NZ_JBHSNA010000028.1"/>
</dbReference>
<proteinExistence type="predicted"/>
<dbReference type="Proteomes" id="UP001596056">
    <property type="component" value="Unassembled WGS sequence"/>
</dbReference>
<name>A0ABW0SHS6_9RHOB</name>
<evidence type="ECO:0000313" key="2">
    <source>
        <dbReference type="Proteomes" id="UP001596056"/>
    </source>
</evidence>
<keyword evidence="2" id="KW-1185">Reference proteome</keyword>
<protein>
    <recommendedName>
        <fullName evidence="3">IS30 family transposase</fullName>
    </recommendedName>
</protein>
<evidence type="ECO:0008006" key="3">
    <source>
        <dbReference type="Google" id="ProtNLM"/>
    </source>
</evidence>
<sequence>MRRWPPRDIDPTTISGPQLKAICDRLNASPRKCLGWRTPAEVFREKVLDRRA</sequence>
<gene>
    <name evidence="1" type="ORF">ACFPOC_17275</name>
</gene>
<accession>A0ABW0SHS6</accession>
<dbReference type="EMBL" id="JBHSNA010000028">
    <property type="protein sequence ID" value="MFC5568160.1"/>
    <property type="molecule type" value="Genomic_DNA"/>
</dbReference>
<evidence type="ECO:0000313" key="1">
    <source>
        <dbReference type="EMBL" id="MFC5568160.1"/>
    </source>
</evidence>
<reference evidence="2" key="1">
    <citation type="journal article" date="2019" name="Int. J. Syst. Evol. Microbiol.">
        <title>The Global Catalogue of Microorganisms (GCM) 10K type strain sequencing project: providing services to taxonomists for standard genome sequencing and annotation.</title>
        <authorList>
            <consortium name="The Broad Institute Genomics Platform"/>
            <consortium name="The Broad Institute Genome Sequencing Center for Infectious Disease"/>
            <person name="Wu L."/>
            <person name="Ma J."/>
        </authorList>
    </citation>
    <scope>NUCLEOTIDE SEQUENCE [LARGE SCALE GENOMIC DNA]</scope>
    <source>
        <strain evidence="2">KACC 11588</strain>
    </source>
</reference>
<organism evidence="1 2">
    <name type="scientific">Rubellimicrobium aerolatum</name>
    <dbReference type="NCBI Taxonomy" id="490979"/>
    <lineage>
        <taxon>Bacteria</taxon>
        <taxon>Pseudomonadati</taxon>
        <taxon>Pseudomonadota</taxon>
        <taxon>Alphaproteobacteria</taxon>
        <taxon>Rhodobacterales</taxon>
        <taxon>Roseobacteraceae</taxon>
        <taxon>Rubellimicrobium</taxon>
    </lineage>
</organism>
<comment type="caution">
    <text evidence="1">The sequence shown here is derived from an EMBL/GenBank/DDBJ whole genome shotgun (WGS) entry which is preliminary data.</text>
</comment>